<dbReference type="Proteomes" id="UP001497516">
    <property type="component" value="Chromosome 5"/>
</dbReference>
<feature type="domain" description="DUF4283" evidence="1">
    <location>
        <begin position="154"/>
        <end position="212"/>
    </location>
</feature>
<gene>
    <name evidence="2" type="ORF">LTRI10_LOCUS28579</name>
</gene>
<dbReference type="InterPro" id="IPR025558">
    <property type="entry name" value="DUF4283"/>
</dbReference>
<keyword evidence="3" id="KW-1185">Reference proteome</keyword>
<dbReference type="AlphaFoldDB" id="A0AAV2ENP6"/>
<reference evidence="2 3" key="1">
    <citation type="submission" date="2024-04" db="EMBL/GenBank/DDBJ databases">
        <authorList>
            <person name="Fracassetti M."/>
        </authorList>
    </citation>
    <scope>NUCLEOTIDE SEQUENCE [LARGE SCALE GENOMIC DNA]</scope>
</reference>
<proteinExistence type="predicted"/>
<evidence type="ECO:0000313" key="3">
    <source>
        <dbReference type="Proteomes" id="UP001497516"/>
    </source>
</evidence>
<name>A0AAV2ENP6_9ROSI</name>
<accession>A0AAV2ENP6</accession>
<organism evidence="2 3">
    <name type="scientific">Linum trigynum</name>
    <dbReference type="NCBI Taxonomy" id="586398"/>
    <lineage>
        <taxon>Eukaryota</taxon>
        <taxon>Viridiplantae</taxon>
        <taxon>Streptophyta</taxon>
        <taxon>Embryophyta</taxon>
        <taxon>Tracheophyta</taxon>
        <taxon>Spermatophyta</taxon>
        <taxon>Magnoliopsida</taxon>
        <taxon>eudicotyledons</taxon>
        <taxon>Gunneridae</taxon>
        <taxon>Pentapetalae</taxon>
        <taxon>rosids</taxon>
        <taxon>fabids</taxon>
        <taxon>Malpighiales</taxon>
        <taxon>Linaceae</taxon>
        <taxon>Linum</taxon>
    </lineage>
</organism>
<dbReference type="EMBL" id="OZ034818">
    <property type="protein sequence ID" value="CAL1387603.1"/>
    <property type="molecule type" value="Genomic_DNA"/>
</dbReference>
<sequence length="215" mass="22815">METLCTNSSVLLASASSSVPLGRPPNNNLIASSFGLPSGNPASPATGVTIEMQVDIEPANVTSPDLGSVTLAKRNGQEITLDNEGGQGVTPSEDRLALPVASYATALTGKGPQTSSAATQWVPVGEHDIISGSFNGEPKLRISEGFKVKLSGPWQRTLVVRLLGKSIGYKTLCNRLKALWRPSGHMEVFAMDRDYFLVKLSNDQDYFKGLSDGHG</sequence>
<dbReference type="Pfam" id="PF14111">
    <property type="entry name" value="DUF4283"/>
    <property type="match status" value="1"/>
</dbReference>
<evidence type="ECO:0000259" key="1">
    <source>
        <dbReference type="Pfam" id="PF14111"/>
    </source>
</evidence>
<protein>
    <recommendedName>
        <fullName evidence="1">DUF4283 domain-containing protein</fullName>
    </recommendedName>
</protein>
<evidence type="ECO:0000313" key="2">
    <source>
        <dbReference type="EMBL" id="CAL1387603.1"/>
    </source>
</evidence>